<comment type="caution">
    <text evidence="1">The sequence shown here is derived from an EMBL/GenBank/DDBJ whole genome shotgun (WGS) entry which is preliminary data.</text>
</comment>
<name>A0A8J2KSE2_9HEXA</name>
<proteinExistence type="predicted"/>
<evidence type="ECO:0000313" key="2">
    <source>
        <dbReference type="Proteomes" id="UP000708208"/>
    </source>
</evidence>
<reference evidence="1" key="1">
    <citation type="submission" date="2021-06" db="EMBL/GenBank/DDBJ databases">
        <authorList>
            <person name="Hodson N. C."/>
            <person name="Mongue J. A."/>
            <person name="Jaron S. K."/>
        </authorList>
    </citation>
    <scope>NUCLEOTIDE SEQUENCE</scope>
</reference>
<dbReference type="AlphaFoldDB" id="A0A8J2KSE2"/>
<protein>
    <submittedName>
        <fullName evidence="1">Uncharacterized protein</fullName>
    </submittedName>
</protein>
<gene>
    <name evidence="1" type="ORF">AFUS01_LOCUS29144</name>
</gene>
<keyword evidence="2" id="KW-1185">Reference proteome</keyword>
<sequence length="45" mass="5318">AVKQVCTFGDVTSMFKGFNQTTPSFYTRFSTIQFFQNHFFTLFIH</sequence>
<dbReference type="EMBL" id="CAJVCH010426964">
    <property type="protein sequence ID" value="CAG7818657.1"/>
    <property type="molecule type" value="Genomic_DNA"/>
</dbReference>
<feature type="non-terminal residue" evidence="1">
    <location>
        <position position="45"/>
    </location>
</feature>
<accession>A0A8J2KSE2</accession>
<dbReference type="Proteomes" id="UP000708208">
    <property type="component" value="Unassembled WGS sequence"/>
</dbReference>
<evidence type="ECO:0000313" key="1">
    <source>
        <dbReference type="EMBL" id="CAG7818657.1"/>
    </source>
</evidence>
<organism evidence="1 2">
    <name type="scientific">Allacma fusca</name>
    <dbReference type="NCBI Taxonomy" id="39272"/>
    <lineage>
        <taxon>Eukaryota</taxon>
        <taxon>Metazoa</taxon>
        <taxon>Ecdysozoa</taxon>
        <taxon>Arthropoda</taxon>
        <taxon>Hexapoda</taxon>
        <taxon>Collembola</taxon>
        <taxon>Symphypleona</taxon>
        <taxon>Sminthuridae</taxon>
        <taxon>Allacma</taxon>
    </lineage>
</organism>